<comment type="caution">
    <text evidence="1">The sequence shown here is derived from an EMBL/GenBank/DDBJ whole genome shotgun (WGS) entry which is preliminary data.</text>
</comment>
<dbReference type="EMBL" id="CAJJDO010000158">
    <property type="protein sequence ID" value="CAD8210311.1"/>
    <property type="molecule type" value="Genomic_DNA"/>
</dbReference>
<keyword evidence="2" id="KW-1185">Reference proteome</keyword>
<name>A0A8S1Y9R4_9CILI</name>
<evidence type="ECO:0000313" key="1">
    <source>
        <dbReference type="EMBL" id="CAD8210311.1"/>
    </source>
</evidence>
<reference evidence="1" key="1">
    <citation type="submission" date="2021-01" db="EMBL/GenBank/DDBJ databases">
        <authorList>
            <consortium name="Genoscope - CEA"/>
            <person name="William W."/>
        </authorList>
    </citation>
    <scope>NUCLEOTIDE SEQUENCE</scope>
</reference>
<proteinExistence type="predicted"/>
<accession>A0A8S1Y9R4</accession>
<sequence length="179" mass="21954">MVRNQHTNIQNVFQFYYQITLLFQNLHNQNKIFYFFQVASFLNYYEMLKNKYDQFQASRGRLQFWREECRKDFSKDSKEITCVEPRVCENQKEDQIEQSLSLKLKQNRFIYYFLKVIEYLSFIRKSTCTSVQIKSQQKDCFLIQLVSIWFAQNLRQWIASLLISFFYNQPFLQKGRTDQ</sequence>
<evidence type="ECO:0000313" key="2">
    <source>
        <dbReference type="Proteomes" id="UP000689195"/>
    </source>
</evidence>
<dbReference type="Proteomes" id="UP000689195">
    <property type="component" value="Unassembled WGS sequence"/>
</dbReference>
<dbReference type="AlphaFoldDB" id="A0A8S1Y9R4"/>
<protein>
    <submittedName>
        <fullName evidence="1">Uncharacterized protein</fullName>
    </submittedName>
</protein>
<gene>
    <name evidence="1" type="ORF">PPENT_87.1.T1580112</name>
</gene>
<organism evidence="1 2">
    <name type="scientific">Paramecium pentaurelia</name>
    <dbReference type="NCBI Taxonomy" id="43138"/>
    <lineage>
        <taxon>Eukaryota</taxon>
        <taxon>Sar</taxon>
        <taxon>Alveolata</taxon>
        <taxon>Ciliophora</taxon>
        <taxon>Intramacronucleata</taxon>
        <taxon>Oligohymenophorea</taxon>
        <taxon>Peniculida</taxon>
        <taxon>Parameciidae</taxon>
        <taxon>Paramecium</taxon>
    </lineage>
</organism>